<reference evidence="2" key="1">
    <citation type="submission" date="2019-06" db="EMBL/GenBank/DDBJ databases">
        <authorList>
            <person name="Zheng W."/>
        </authorList>
    </citation>
    <scope>NUCLEOTIDE SEQUENCE</scope>
    <source>
        <strain evidence="2">QDHG01</strain>
    </source>
</reference>
<keyword evidence="1" id="KW-1133">Transmembrane helix</keyword>
<feature type="transmembrane region" description="Helical" evidence="1">
    <location>
        <begin position="204"/>
        <end position="224"/>
    </location>
</feature>
<evidence type="ECO:0000313" key="2">
    <source>
        <dbReference type="EMBL" id="TNV82184.1"/>
    </source>
</evidence>
<evidence type="ECO:0000256" key="1">
    <source>
        <dbReference type="SAM" id="Phobius"/>
    </source>
</evidence>
<comment type="caution">
    <text evidence="2">The sequence shown here is derived from an EMBL/GenBank/DDBJ whole genome shotgun (WGS) entry which is preliminary data.</text>
</comment>
<keyword evidence="1" id="KW-0812">Transmembrane</keyword>
<dbReference type="EMBL" id="RRYP01005264">
    <property type="protein sequence ID" value="TNV82184.1"/>
    <property type="molecule type" value="Genomic_DNA"/>
</dbReference>
<keyword evidence="3" id="KW-1185">Reference proteome</keyword>
<sequence length="249" mass="27507">MKAQSQLQALYRHFSTTSQVTKSVTKVLHYNLQTKDYTLFDLDNGQTLPDFLSKHVPMTTGRLYLLRNFPSPTLDNSLLAYRNTTQETQTSGHAETSTFGSDTYANLVSLRSELGVDAIVGVVNSQGSLLSPGSPEVKEAKDFMRAQEPRDSLTVVFVNGNDQLQQVLGPNITLSTDFAEALVDLKAPSNSSEKSQTPPNAKNMGLVALNFLLLMGVSIFNIWLTKVMVTPKESTDQNQKEMRQGRQMA</sequence>
<organism evidence="2 3">
    <name type="scientific">Halteria grandinella</name>
    <dbReference type="NCBI Taxonomy" id="5974"/>
    <lineage>
        <taxon>Eukaryota</taxon>
        <taxon>Sar</taxon>
        <taxon>Alveolata</taxon>
        <taxon>Ciliophora</taxon>
        <taxon>Intramacronucleata</taxon>
        <taxon>Spirotrichea</taxon>
        <taxon>Stichotrichia</taxon>
        <taxon>Sporadotrichida</taxon>
        <taxon>Halteriidae</taxon>
        <taxon>Halteria</taxon>
    </lineage>
</organism>
<keyword evidence="1" id="KW-0472">Membrane</keyword>
<gene>
    <name evidence="2" type="ORF">FGO68_gene13014</name>
</gene>
<name>A0A8J8NX22_HALGN</name>
<evidence type="ECO:0000313" key="3">
    <source>
        <dbReference type="Proteomes" id="UP000785679"/>
    </source>
</evidence>
<dbReference type="AlphaFoldDB" id="A0A8J8NX22"/>
<dbReference type="Proteomes" id="UP000785679">
    <property type="component" value="Unassembled WGS sequence"/>
</dbReference>
<protein>
    <submittedName>
        <fullName evidence="2">Uncharacterized protein</fullName>
    </submittedName>
</protein>
<proteinExistence type="predicted"/>
<accession>A0A8J8NX22</accession>